<dbReference type="GO" id="GO:0008074">
    <property type="term" value="C:guanylate cyclase complex, soluble"/>
    <property type="evidence" value="ECO:0007669"/>
    <property type="project" value="TreeGrafter"/>
</dbReference>
<dbReference type="InterPro" id="IPR001789">
    <property type="entry name" value="Sig_transdc_resp-reg_receiver"/>
</dbReference>
<accession>A0AAE3M7T5</accession>
<dbReference type="GO" id="GO:0070482">
    <property type="term" value="P:response to oxygen levels"/>
    <property type="evidence" value="ECO:0007669"/>
    <property type="project" value="TreeGrafter"/>
</dbReference>
<evidence type="ECO:0000313" key="4">
    <source>
        <dbReference type="EMBL" id="MCW3788571.1"/>
    </source>
</evidence>
<dbReference type="AlphaFoldDB" id="A0AAE3M7T5"/>
<dbReference type="InterPro" id="IPR029787">
    <property type="entry name" value="Nucleotide_cyclase"/>
</dbReference>
<dbReference type="SMART" id="SM00448">
    <property type="entry name" value="REC"/>
    <property type="match status" value="1"/>
</dbReference>
<organism evidence="4 5">
    <name type="scientific">Plebeiibacterium sediminum</name>
    <dbReference type="NCBI Taxonomy" id="2992112"/>
    <lineage>
        <taxon>Bacteria</taxon>
        <taxon>Pseudomonadati</taxon>
        <taxon>Bacteroidota</taxon>
        <taxon>Bacteroidia</taxon>
        <taxon>Marinilabiliales</taxon>
        <taxon>Marinilabiliaceae</taxon>
        <taxon>Plebeiibacterium</taxon>
    </lineage>
</organism>
<dbReference type="GO" id="GO:0019934">
    <property type="term" value="P:cGMP-mediated signaling"/>
    <property type="evidence" value="ECO:0007669"/>
    <property type="project" value="TreeGrafter"/>
</dbReference>
<evidence type="ECO:0000259" key="3">
    <source>
        <dbReference type="PROSITE" id="PS50125"/>
    </source>
</evidence>
<evidence type="ECO:0000259" key="2">
    <source>
        <dbReference type="PROSITE" id="PS50110"/>
    </source>
</evidence>
<dbReference type="GO" id="GO:0004016">
    <property type="term" value="F:adenylate cyclase activity"/>
    <property type="evidence" value="ECO:0007669"/>
    <property type="project" value="UniProtKB-ARBA"/>
</dbReference>
<dbReference type="SMART" id="SM00044">
    <property type="entry name" value="CYCc"/>
    <property type="match status" value="1"/>
</dbReference>
<sequence>MKILAIGNDAINMHIIKSRLLEFSDDWMIFNTNCDDAHSEINRSRYNLIIIDCEKPSESLIHKIGEIKQSIKNYNTPVLVCIQECSPAEIEEILEIGALDFIRKPFKSIELFARVRTALTLSSTIEKLDRQTHIINEGQHKMEEMLNGLIPTEIINEITQYGESKPKKYRDASVLFVDLVDFTQKSRRLSPKIVIDELSDIFTEFDKIVKRNNCTRIKTMGDGYLAVSGIPTPNQEHVYNMIKVASDMREYLMQRNLINNVKWDVKLGINSGEVIGSVLGNNNYLFDVFGDTVNEAARLESACEPNQINISRSTYLLARDKYSFIERLPQDIKGIGKRRMYYLKSTINPLDIKKSEHNKNRLGVLIEKLSAN</sequence>
<reference evidence="4" key="1">
    <citation type="submission" date="2022-10" db="EMBL/GenBank/DDBJ databases">
        <authorList>
            <person name="Yu W.X."/>
        </authorList>
    </citation>
    <scope>NUCLEOTIDE SEQUENCE</scope>
    <source>
        <strain evidence="4">AAT</strain>
    </source>
</reference>
<dbReference type="SUPFAM" id="SSF52172">
    <property type="entry name" value="CheY-like"/>
    <property type="match status" value="1"/>
</dbReference>
<keyword evidence="1" id="KW-0597">Phosphoprotein</keyword>
<dbReference type="GO" id="GO:0000160">
    <property type="term" value="P:phosphorelay signal transduction system"/>
    <property type="evidence" value="ECO:0007669"/>
    <property type="project" value="InterPro"/>
</dbReference>
<feature type="domain" description="Guanylate cyclase" evidence="3">
    <location>
        <begin position="173"/>
        <end position="300"/>
    </location>
</feature>
<comment type="caution">
    <text evidence="4">The sequence shown here is derived from an EMBL/GenBank/DDBJ whole genome shotgun (WGS) entry which is preliminary data.</text>
</comment>
<feature type="domain" description="Response regulatory" evidence="2">
    <location>
        <begin position="2"/>
        <end position="119"/>
    </location>
</feature>
<gene>
    <name evidence="4" type="ORF">OM075_19035</name>
</gene>
<dbReference type="Proteomes" id="UP001209229">
    <property type="component" value="Unassembled WGS sequence"/>
</dbReference>
<dbReference type="InterPro" id="IPR011006">
    <property type="entry name" value="CheY-like_superfamily"/>
</dbReference>
<protein>
    <submittedName>
        <fullName evidence="4">Adenylate/guanylate cyclase domain-containing response regulator</fullName>
    </submittedName>
</protein>
<dbReference type="PANTHER" id="PTHR45655">
    <property type="entry name" value="GUANYLATE CYCLASE SOLUBLE SUBUNIT BETA-2"/>
    <property type="match status" value="1"/>
</dbReference>
<name>A0AAE3M7T5_9BACT</name>
<dbReference type="Gene3D" id="3.40.50.2300">
    <property type="match status" value="1"/>
</dbReference>
<dbReference type="PANTHER" id="PTHR45655:SF13">
    <property type="entry name" value="SOLUBLE GUANYLATE CYCLASE GCY-32-RELATED"/>
    <property type="match status" value="1"/>
</dbReference>
<dbReference type="Gene3D" id="3.30.70.1230">
    <property type="entry name" value="Nucleotide cyclase"/>
    <property type="match status" value="1"/>
</dbReference>
<feature type="modified residue" description="4-aspartylphosphate" evidence="1">
    <location>
        <position position="52"/>
    </location>
</feature>
<dbReference type="EMBL" id="JAPDPJ010000057">
    <property type="protein sequence ID" value="MCW3788571.1"/>
    <property type="molecule type" value="Genomic_DNA"/>
</dbReference>
<proteinExistence type="predicted"/>
<evidence type="ECO:0000313" key="5">
    <source>
        <dbReference type="Proteomes" id="UP001209229"/>
    </source>
</evidence>
<dbReference type="CDD" id="cd07302">
    <property type="entry name" value="CHD"/>
    <property type="match status" value="1"/>
</dbReference>
<keyword evidence="5" id="KW-1185">Reference proteome</keyword>
<dbReference type="GO" id="GO:0004383">
    <property type="term" value="F:guanylate cyclase activity"/>
    <property type="evidence" value="ECO:0007669"/>
    <property type="project" value="TreeGrafter"/>
</dbReference>
<dbReference type="Pfam" id="PF00072">
    <property type="entry name" value="Response_reg"/>
    <property type="match status" value="1"/>
</dbReference>
<evidence type="ECO:0000256" key="1">
    <source>
        <dbReference type="PROSITE-ProRule" id="PRU00169"/>
    </source>
</evidence>
<dbReference type="PROSITE" id="PS50110">
    <property type="entry name" value="RESPONSE_REGULATORY"/>
    <property type="match status" value="1"/>
</dbReference>
<dbReference type="InterPro" id="IPR001054">
    <property type="entry name" value="A/G_cyclase"/>
</dbReference>
<dbReference type="SUPFAM" id="SSF55073">
    <property type="entry name" value="Nucleotide cyclase"/>
    <property type="match status" value="1"/>
</dbReference>
<dbReference type="PROSITE" id="PS50125">
    <property type="entry name" value="GUANYLATE_CYCLASE_2"/>
    <property type="match status" value="1"/>
</dbReference>
<dbReference type="Pfam" id="PF00211">
    <property type="entry name" value="Guanylate_cyc"/>
    <property type="match status" value="1"/>
</dbReference>